<feature type="transmembrane region" description="Helical" evidence="8">
    <location>
        <begin position="163"/>
        <end position="180"/>
    </location>
</feature>
<dbReference type="Pfam" id="PF02659">
    <property type="entry name" value="Mntp"/>
    <property type="match status" value="1"/>
</dbReference>
<comment type="caution">
    <text evidence="9">The sequence shown here is derived from an EMBL/GenBank/DDBJ whole genome shotgun (WGS) entry which is preliminary data.</text>
</comment>
<dbReference type="PANTHER" id="PTHR35529">
    <property type="entry name" value="MANGANESE EFFLUX PUMP MNTP-RELATED"/>
    <property type="match status" value="1"/>
</dbReference>
<keyword evidence="5" id="KW-0406">Ion transport</keyword>
<feature type="transmembrane region" description="Helical" evidence="8">
    <location>
        <begin position="70"/>
        <end position="89"/>
    </location>
</feature>
<sequence length="184" mass="19924">MGIVEIIFLGLGLSFDTFAVSVSTGLLKNSIRFWQGVRVAVVLAFFQALMPLLGWFGGTQVASYISEIDHWIAFGLLSVVGIKMIIEAFKAEEDKKNNSLSFRVLVLMGIATSMDALVVGVSLAFFEIRILQSIVIIGFITFLAAMIGMLIGKSSNKKSGKKIEIVGGVLLIGIGLKILMEHII</sequence>
<dbReference type="PANTHER" id="PTHR35529:SF1">
    <property type="entry name" value="MANGANESE EFFLUX PUMP MNTP-RELATED"/>
    <property type="match status" value="1"/>
</dbReference>
<keyword evidence="1" id="KW-0813">Transport</keyword>
<name>A0A644VCX5_9ZZZZ</name>
<feature type="transmembrane region" description="Helical" evidence="8">
    <location>
        <begin position="39"/>
        <end position="58"/>
    </location>
</feature>
<keyword evidence="3 8" id="KW-0812">Transmembrane</keyword>
<reference evidence="9" key="1">
    <citation type="submission" date="2019-08" db="EMBL/GenBank/DDBJ databases">
        <authorList>
            <person name="Kucharzyk K."/>
            <person name="Murdoch R.W."/>
            <person name="Higgins S."/>
            <person name="Loffler F."/>
        </authorList>
    </citation>
    <scope>NUCLEOTIDE SEQUENCE</scope>
</reference>
<organism evidence="9">
    <name type="scientific">bioreactor metagenome</name>
    <dbReference type="NCBI Taxonomy" id="1076179"/>
    <lineage>
        <taxon>unclassified sequences</taxon>
        <taxon>metagenomes</taxon>
        <taxon>ecological metagenomes</taxon>
    </lineage>
</organism>
<evidence type="ECO:0000256" key="4">
    <source>
        <dbReference type="ARBA" id="ARBA00022989"/>
    </source>
</evidence>
<evidence type="ECO:0000256" key="2">
    <source>
        <dbReference type="ARBA" id="ARBA00022475"/>
    </source>
</evidence>
<feature type="transmembrane region" description="Helical" evidence="8">
    <location>
        <begin position="6"/>
        <end position="27"/>
    </location>
</feature>
<evidence type="ECO:0000256" key="6">
    <source>
        <dbReference type="ARBA" id="ARBA00023136"/>
    </source>
</evidence>
<keyword evidence="2" id="KW-1003">Cell membrane</keyword>
<dbReference type="EMBL" id="VSSQ01000260">
    <property type="protein sequence ID" value="MPL88552.1"/>
    <property type="molecule type" value="Genomic_DNA"/>
</dbReference>
<evidence type="ECO:0000256" key="8">
    <source>
        <dbReference type="SAM" id="Phobius"/>
    </source>
</evidence>
<evidence type="ECO:0000256" key="3">
    <source>
        <dbReference type="ARBA" id="ARBA00022692"/>
    </source>
</evidence>
<evidence type="ECO:0000256" key="7">
    <source>
        <dbReference type="ARBA" id="ARBA00023211"/>
    </source>
</evidence>
<evidence type="ECO:0000256" key="1">
    <source>
        <dbReference type="ARBA" id="ARBA00022448"/>
    </source>
</evidence>
<protein>
    <submittedName>
        <fullName evidence="9">Putative manganese efflux pump MntP</fullName>
    </submittedName>
</protein>
<keyword evidence="6 8" id="KW-0472">Membrane</keyword>
<feature type="transmembrane region" description="Helical" evidence="8">
    <location>
        <begin position="101"/>
        <end position="124"/>
    </location>
</feature>
<dbReference type="InterPro" id="IPR022929">
    <property type="entry name" value="Put_MntP"/>
</dbReference>
<evidence type="ECO:0000313" key="9">
    <source>
        <dbReference type="EMBL" id="MPL88552.1"/>
    </source>
</evidence>
<gene>
    <name evidence="9" type="primary">mntP_15</name>
    <name evidence="9" type="ORF">SDC9_34578</name>
</gene>
<dbReference type="GO" id="GO:0006811">
    <property type="term" value="P:monoatomic ion transport"/>
    <property type="evidence" value="ECO:0007669"/>
    <property type="project" value="UniProtKB-KW"/>
</dbReference>
<keyword evidence="4 8" id="KW-1133">Transmembrane helix</keyword>
<accession>A0A644VCX5</accession>
<evidence type="ECO:0000256" key="5">
    <source>
        <dbReference type="ARBA" id="ARBA00023065"/>
    </source>
</evidence>
<proteinExistence type="inferred from homology"/>
<dbReference type="HAMAP" id="MF_01521">
    <property type="entry name" value="MntP_pump"/>
    <property type="match status" value="1"/>
</dbReference>
<keyword evidence="7" id="KW-0464">Manganese</keyword>
<feature type="transmembrane region" description="Helical" evidence="8">
    <location>
        <begin position="130"/>
        <end position="151"/>
    </location>
</feature>
<dbReference type="AlphaFoldDB" id="A0A644VCX5"/>
<dbReference type="InterPro" id="IPR003810">
    <property type="entry name" value="Mntp/YtaF"/>
</dbReference>